<feature type="domain" description="Fucosyltransferase C-terminal" evidence="4">
    <location>
        <begin position="219"/>
        <end position="342"/>
    </location>
</feature>
<reference evidence="5 6" key="1">
    <citation type="journal article" date="2015" name="Nature">
        <title>rRNA introns, odd ribosomes, and small enigmatic genomes across a large radiation of phyla.</title>
        <authorList>
            <person name="Brown C.T."/>
            <person name="Hug L.A."/>
            <person name="Thomas B.C."/>
            <person name="Sharon I."/>
            <person name="Castelle C.J."/>
            <person name="Singh A."/>
            <person name="Wilkins M.J."/>
            <person name="Williams K.H."/>
            <person name="Banfield J.F."/>
        </authorList>
    </citation>
    <scope>NUCLEOTIDE SEQUENCE [LARGE SCALE GENOMIC DNA]</scope>
</reference>
<dbReference type="GO" id="GO:0016020">
    <property type="term" value="C:membrane"/>
    <property type="evidence" value="ECO:0007669"/>
    <property type="project" value="InterPro"/>
</dbReference>
<evidence type="ECO:0000256" key="1">
    <source>
        <dbReference type="ARBA" id="ARBA00008919"/>
    </source>
</evidence>
<dbReference type="Gene3D" id="3.40.50.11660">
    <property type="entry name" value="Glycosyl transferase family 10, C-terminal domain"/>
    <property type="match status" value="1"/>
</dbReference>
<evidence type="ECO:0000256" key="3">
    <source>
        <dbReference type="ARBA" id="ARBA00022679"/>
    </source>
</evidence>
<gene>
    <name evidence="5" type="ORF">UU59_C0006G0020</name>
</gene>
<name>A0A0G0Z3H6_UNCKA</name>
<sequence length="345" mass="40996">MPIKNILIYKSNDKRLKNNGLFNVTIDPNLSCFAKLREYLIKEGVSLSTLDVGTAKNTDLIVIHDIPYTEPMLFIKLIFSKVKKILYLYEPPIINPFNYFKIFHRFFDAVFTWDDSLVDNRRYFKFYTQQADLVEQIEEHAFSDKKFLCVINGNKLPFLPFTLLSTMGKEIYSERIRAIDYFEKNLLNLFELWGKGWNKVKKYSLKESIFGFKIYKCYRGEVHDKLDLLSKFKFCLCFENSTDLDGYISEKIFDCLKARCVPIYYGATNVENFIPSTCFIDYRKFKSLEGLISFLNSIDEETYNKYLDSIDRLLDNQNFLSNWFEDGWVRATCRQFKEVHEREKF</sequence>
<evidence type="ECO:0000313" key="6">
    <source>
        <dbReference type="Proteomes" id="UP000034544"/>
    </source>
</evidence>
<dbReference type="GO" id="GO:0046920">
    <property type="term" value="F:alpha-(1-&gt;3)-fucosyltransferase activity"/>
    <property type="evidence" value="ECO:0007669"/>
    <property type="project" value="TreeGrafter"/>
</dbReference>
<dbReference type="PANTHER" id="PTHR11929">
    <property type="entry name" value="ALPHA- 1,3 -FUCOSYLTRANSFERASE"/>
    <property type="match status" value="1"/>
</dbReference>
<keyword evidence="3" id="KW-0808">Transferase</keyword>
<protein>
    <recommendedName>
        <fullName evidence="4">Fucosyltransferase C-terminal domain-containing protein</fullName>
    </recommendedName>
</protein>
<dbReference type="Proteomes" id="UP000034544">
    <property type="component" value="Unassembled WGS sequence"/>
</dbReference>
<dbReference type="SUPFAM" id="SSF53756">
    <property type="entry name" value="UDP-Glycosyltransferase/glycogen phosphorylase"/>
    <property type="match status" value="1"/>
</dbReference>
<keyword evidence="2" id="KW-0328">Glycosyltransferase</keyword>
<dbReference type="InterPro" id="IPR055270">
    <property type="entry name" value="Glyco_tran_10_C"/>
</dbReference>
<evidence type="ECO:0000259" key="4">
    <source>
        <dbReference type="Pfam" id="PF00852"/>
    </source>
</evidence>
<dbReference type="PANTHER" id="PTHR11929:SF194">
    <property type="entry name" value="ALPHA-(1,3)-FUCOSYLTRANSFERASE 10"/>
    <property type="match status" value="1"/>
</dbReference>
<dbReference type="InterPro" id="IPR038577">
    <property type="entry name" value="GT10-like_C_sf"/>
</dbReference>
<evidence type="ECO:0000313" key="5">
    <source>
        <dbReference type="EMBL" id="KKS07488.1"/>
    </source>
</evidence>
<accession>A0A0G0Z3H6</accession>
<dbReference type="AlphaFoldDB" id="A0A0G0Z3H6"/>
<comment type="caution">
    <text evidence="5">The sequence shown here is derived from an EMBL/GenBank/DDBJ whole genome shotgun (WGS) entry which is preliminary data.</text>
</comment>
<dbReference type="EMBL" id="LCBF01000006">
    <property type="protein sequence ID" value="KKS07488.1"/>
    <property type="molecule type" value="Genomic_DNA"/>
</dbReference>
<organism evidence="5 6">
    <name type="scientific">candidate division WWE3 bacterium GW2011_GWE1_41_27</name>
    <dbReference type="NCBI Taxonomy" id="1619131"/>
    <lineage>
        <taxon>Bacteria</taxon>
        <taxon>Katanobacteria</taxon>
    </lineage>
</organism>
<evidence type="ECO:0000256" key="2">
    <source>
        <dbReference type="ARBA" id="ARBA00022676"/>
    </source>
</evidence>
<proteinExistence type="inferred from homology"/>
<comment type="similarity">
    <text evidence="1">Belongs to the glycosyltransferase 10 family.</text>
</comment>
<dbReference type="InterPro" id="IPR001503">
    <property type="entry name" value="Glyco_trans_10"/>
</dbReference>
<dbReference type="Pfam" id="PF00852">
    <property type="entry name" value="Glyco_transf_10"/>
    <property type="match status" value="1"/>
</dbReference>